<sequence>MDQQQYCLKWSNYSSNLAAAFSNLFDSATLTDVTPSSTATTGLKQLDNNNNIVHLEQQEPVAKTAQ</sequence>
<reference evidence="1" key="1">
    <citation type="submission" date="2020-05" db="UniProtKB">
        <authorList>
            <consortium name="EnsemblMetazoa"/>
        </authorList>
    </citation>
    <scope>IDENTIFICATION</scope>
    <source>
        <strain evidence="1">SANGQUA</strain>
    </source>
</reference>
<organism evidence="1 2">
    <name type="scientific">Anopheles quadriannulatus</name>
    <name type="common">Mosquito</name>
    <dbReference type="NCBI Taxonomy" id="34691"/>
    <lineage>
        <taxon>Eukaryota</taxon>
        <taxon>Metazoa</taxon>
        <taxon>Ecdysozoa</taxon>
        <taxon>Arthropoda</taxon>
        <taxon>Hexapoda</taxon>
        <taxon>Insecta</taxon>
        <taxon>Pterygota</taxon>
        <taxon>Neoptera</taxon>
        <taxon>Endopterygota</taxon>
        <taxon>Diptera</taxon>
        <taxon>Nematocera</taxon>
        <taxon>Culicoidea</taxon>
        <taxon>Culicidae</taxon>
        <taxon>Anophelinae</taxon>
        <taxon>Anopheles</taxon>
    </lineage>
</organism>
<evidence type="ECO:0000313" key="1">
    <source>
        <dbReference type="EnsemblMetazoa" id="AQUA009076-PA"/>
    </source>
</evidence>
<name>A0A182XGV8_ANOQN</name>
<dbReference type="AlphaFoldDB" id="A0A182XGV8"/>
<accession>A0A182XGV8</accession>
<dbReference type="EnsemblMetazoa" id="AQUA009076-RA">
    <property type="protein sequence ID" value="AQUA009076-PA"/>
    <property type="gene ID" value="AQUA009076"/>
</dbReference>
<evidence type="ECO:0000313" key="2">
    <source>
        <dbReference type="Proteomes" id="UP000076407"/>
    </source>
</evidence>
<protein>
    <submittedName>
        <fullName evidence="1">Uncharacterized protein</fullName>
    </submittedName>
</protein>
<dbReference type="VEuPathDB" id="VectorBase:AQUA009076"/>
<keyword evidence="2" id="KW-1185">Reference proteome</keyword>
<dbReference type="Proteomes" id="UP000076407">
    <property type="component" value="Unassembled WGS sequence"/>
</dbReference>
<proteinExistence type="predicted"/>